<name>A0ABR7LR60_9ACTN</name>
<dbReference type="RefSeq" id="WP_187244418.1">
    <property type="nucleotide sequence ID" value="NZ_JABVEC010000012.1"/>
</dbReference>
<dbReference type="Gene3D" id="3.40.630.40">
    <property type="entry name" value="Zn-dependent exopeptidases"/>
    <property type="match status" value="1"/>
</dbReference>
<gene>
    <name evidence="3" type="ORF">HKK74_17755</name>
</gene>
<evidence type="ECO:0000313" key="3">
    <source>
        <dbReference type="EMBL" id="MBC6467326.1"/>
    </source>
</evidence>
<evidence type="ECO:0000313" key="4">
    <source>
        <dbReference type="Proteomes" id="UP000805614"/>
    </source>
</evidence>
<evidence type="ECO:0000256" key="1">
    <source>
        <dbReference type="ARBA" id="ARBA00022801"/>
    </source>
</evidence>
<dbReference type="CDD" id="cd02696">
    <property type="entry name" value="MurNAc-LAA"/>
    <property type="match status" value="1"/>
</dbReference>
<dbReference type="Proteomes" id="UP000805614">
    <property type="component" value="Unassembled WGS sequence"/>
</dbReference>
<dbReference type="Pfam" id="PF01520">
    <property type="entry name" value="Amidase_3"/>
    <property type="match status" value="1"/>
</dbReference>
<dbReference type="EMBL" id="JABVEC010000012">
    <property type="protein sequence ID" value="MBC6467326.1"/>
    <property type="molecule type" value="Genomic_DNA"/>
</dbReference>
<dbReference type="SMART" id="SM00646">
    <property type="entry name" value="Ami_3"/>
    <property type="match status" value="1"/>
</dbReference>
<evidence type="ECO:0000259" key="2">
    <source>
        <dbReference type="SMART" id="SM00646"/>
    </source>
</evidence>
<proteinExistence type="predicted"/>
<dbReference type="SUPFAM" id="SSF53187">
    <property type="entry name" value="Zn-dependent exopeptidases"/>
    <property type="match status" value="1"/>
</dbReference>
<reference evidence="3 4" key="1">
    <citation type="submission" date="2020-06" db="EMBL/GenBank/DDBJ databases">
        <title>Actinomadura xiongansis sp. nov., isolated from soil of Baiyangdian.</title>
        <authorList>
            <person name="Zhang X."/>
        </authorList>
    </citation>
    <scope>NUCLEOTIDE SEQUENCE [LARGE SCALE GENOMIC DNA]</scope>
    <source>
        <strain evidence="3 4">HBUM206468</strain>
    </source>
</reference>
<dbReference type="PANTHER" id="PTHR30404:SF0">
    <property type="entry name" value="N-ACETYLMURAMOYL-L-ALANINE AMIDASE AMIC"/>
    <property type="match status" value="1"/>
</dbReference>
<accession>A0ABR7LR60</accession>
<keyword evidence="4" id="KW-1185">Reference proteome</keyword>
<organism evidence="3 4">
    <name type="scientific">Actinomadura alba</name>
    <dbReference type="NCBI Taxonomy" id="406431"/>
    <lineage>
        <taxon>Bacteria</taxon>
        <taxon>Bacillati</taxon>
        <taxon>Actinomycetota</taxon>
        <taxon>Actinomycetes</taxon>
        <taxon>Streptosporangiales</taxon>
        <taxon>Thermomonosporaceae</taxon>
        <taxon>Actinomadura</taxon>
    </lineage>
</organism>
<dbReference type="InterPro" id="IPR002508">
    <property type="entry name" value="MurNAc-LAA_cat"/>
</dbReference>
<keyword evidence="1" id="KW-0378">Hydrolase</keyword>
<protein>
    <submittedName>
        <fullName evidence="3">N-acetylmuramoyl-L-alanine amidase</fullName>
    </submittedName>
</protein>
<dbReference type="InterPro" id="IPR050695">
    <property type="entry name" value="N-acetylmuramoyl_amidase_3"/>
</dbReference>
<dbReference type="PANTHER" id="PTHR30404">
    <property type="entry name" value="N-ACETYLMURAMOYL-L-ALANINE AMIDASE"/>
    <property type="match status" value="1"/>
</dbReference>
<feature type="domain" description="MurNAc-LAA" evidence="2">
    <location>
        <begin position="131"/>
        <end position="255"/>
    </location>
</feature>
<comment type="caution">
    <text evidence="3">The sequence shown here is derived from an EMBL/GenBank/DDBJ whole genome shotgun (WGS) entry which is preliminary data.</text>
</comment>
<sequence>MALTVALTGCEHAPSSGAAQKSSAVNAATTSVPGGVRPSGAPLAGKVIVLDPGHNGGNAEHPEIINKPVDVITGRKPCNTTGTATDDGYPEHAFTWDVAVRLEMILRGKGATVVLTRPNDTGVGPCIDKRAEIANKAKADAALSIHADGAKASGHGFHIIEPALIKGHTNKIVSPSKKLGMDMRDAFIQYTGIPYSNYIGKNGISVRNDLGGLNLAKVPSVFVECGNMQNPGDAAKLKDPKFRQRIAKALANGFLKYLSS</sequence>